<proteinExistence type="predicted"/>
<name>A0AAJ7XH53_PETMA</name>
<dbReference type="KEGG" id="pmrn:116956455"/>
<dbReference type="Proteomes" id="UP001318040">
    <property type="component" value="Chromosome 65"/>
</dbReference>
<feature type="region of interest" description="Disordered" evidence="2">
    <location>
        <begin position="147"/>
        <end position="167"/>
    </location>
</feature>
<keyword evidence="1" id="KW-0175">Coiled coil</keyword>
<feature type="coiled-coil region" evidence="1">
    <location>
        <begin position="56"/>
        <end position="123"/>
    </location>
</feature>
<evidence type="ECO:0000313" key="4">
    <source>
        <dbReference type="RefSeq" id="XP_032833992.1"/>
    </source>
</evidence>
<reference evidence="4 5" key="1">
    <citation type="submission" date="2025-04" db="UniProtKB">
        <authorList>
            <consortium name="RefSeq"/>
        </authorList>
    </citation>
    <scope>IDENTIFICATION</scope>
    <source>
        <tissue evidence="4 5">Sperm</tissue>
    </source>
</reference>
<gene>
    <name evidence="4 5" type="primary">LOC116956455</name>
</gene>
<feature type="coiled-coil region" evidence="1">
    <location>
        <begin position="1"/>
        <end position="32"/>
    </location>
</feature>
<dbReference type="AlphaFoldDB" id="A0AAJ7XH53"/>
<feature type="compositionally biased region" description="Polar residues" evidence="2">
    <location>
        <begin position="147"/>
        <end position="157"/>
    </location>
</feature>
<sequence>MDSLKQQHEQARNKAMAELADCMAQIKHLEEMKTQRISSEIEKVKINAEKIAQFKITEMTAMVEEYKRQCDKKLEDKEKDFYSLDQRYKEALDNVCTLNTANADEMRAEIAKLKEELKQKETNIDVSHQPEIAPQLAVTPRTFTVTPAKSNSNTLTPGSAEKTALRKSSRSSVGISIRVIQASPLPAPVTVTKSASKGFLNPLDMGEIVNKKRKVLYQSDSESSEGMDFMVDDQLLQSVTGVMSSKRPEKASAASKISKQSERDMSRHVYRINQKPSIFYTKQNKVIGISRKSTSTEKIKQGKMFSALPPITLPAKQLDTPFDCSESQDVYTFGPED</sequence>
<protein>
    <submittedName>
        <fullName evidence="4 5">Uncharacterized protein LOC116956455</fullName>
    </submittedName>
</protein>
<organism evidence="3 4">
    <name type="scientific">Petromyzon marinus</name>
    <name type="common">Sea lamprey</name>
    <dbReference type="NCBI Taxonomy" id="7757"/>
    <lineage>
        <taxon>Eukaryota</taxon>
        <taxon>Metazoa</taxon>
        <taxon>Chordata</taxon>
        <taxon>Craniata</taxon>
        <taxon>Vertebrata</taxon>
        <taxon>Cyclostomata</taxon>
        <taxon>Hyperoartia</taxon>
        <taxon>Petromyzontiformes</taxon>
        <taxon>Petromyzontidae</taxon>
        <taxon>Petromyzon</taxon>
    </lineage>
</organism>
<evidence type="ECO:0000256" key="2">
    <source>
        <dbReference type="SAM" id="MobiDB-lite"/>
    </source>
</evidence>
<accession>A0AAJ7XH53</accession>
<evidence type="ECO:0000256" key="1">
    <source>
        <dbReference type="SAM" id="Coils"/>
    </source>
</evidence>
<evidence type="ECO:0000313" key="5">
    <source>
        <dbReference type="RefSeq" id="XP_032833993.1"/>
    </source>
</evidence>
<dbReference type="RefSeq" id="XP_032833992.1">
    <property type="nucleotide sequence ID" value="XM_032978101.1"/>
</dbReference>
<dbReference type="RefSeq" id="XP_032833993.1">
    <property type="nucleotide sequence ID" value="XM_032978102.1"/>
</dbReference>
<feature type="region of interest" description="Disordered" evidence="2">
    <location>
        <begin position="243"/>
        <end position="264"/>
    </location>
</feature>
<keyword evidence="3" id="KW-1185">Reference proteome</keyword>
<evidence type="ECO:0000313" key="3">
    <source>
        <dbReference type="Proteomes" id="UP001318040"/>
    </source>
</evidence>